<organism evidence="3 4">
    <name type="scientific">Sulfurimonas xiamenensis</name>
    <dbReference type="NCBI Taxonomy" id="2590021"/>
    <lineage>
        <taxon>Bacteria</taxon>
        <taxon>Pseudomonadati</taxon>
        <taxon>Campylobacterota</taxon>
        <taxon>Epsilonproteobacteria</taxon>
        <taxon>Campylobacterales</taxon>
        <taxon>Sulfurimonadaceae</taxon>
        <taxon>Sulfurimonas</taxon>
    </lineage>
</organism>
<feature type="signal peptide" evidence="2">
    <location>
        <begin position="1"/>
        <end position="28"/>
    </location>
</feature>
<evidence type="ECO:0000313" key="3">
    <source>
        <dbReference type="EMBL" id="QFR42925.1"/>
    </source>
</evidence>
<accession>A0AAJ4DMD9</accession>
<dbReference type="Proteomes" id="UP000326061">
    <property type="component" value="Chromosome"/>
</dbReference>
<name>A0AAJ4DMD9_9BACT</name>
<sequence>MRYKNNMLKVLNRALFIFASVFFTGCVANLANSIGVDVGSCAQSYEKFVAGEYRLSAEIALGDKDEKSKLDEANLLSALQAGNSYFFAKEYKNSLKMLDASEDIIKFHHKKTLSANTSDYIASLMLNDMAIDYHASISEAVMVNTYKSLDYMALKKFEQARVELNRAVERQRRAKETYAELIAKQKDAIAEKKREQRSDAFDKTLNNPQIKSIIRQNYSTLEQFEAYPDFINPFTTYLAGLFFAIEGDYAKASSLLKEAYGMSPHNKTVESDFEMVENALLGKLPKDRFVWIIYENGLGPIKKEFKINIPIFLASNKLIYTGIALPKLQKRQQATQNIAVFSQGKLLDKTSVISDMNRVIQTEFNYIYNDILTRAIFSAMLKTYAQYQAGDENPYLGLATAVFQLLTNRADIRSWNTLPKDFQVVKVKIPESNKLLLRTGVHNIDINIDKDVKHSIVYVRIPKAMSKPSVNVINF</sequence>
<reference evidence="4" key="1">
    <citation type="submission" date="2019-06" db="EMBL/GenBank/DDBJ databases">
        <title>Sulfurimonas gotlandica sp. nov., a chemoautotrophic and psychrotolerant epsilonproteobacterium isolated from a pelagic redoxcline, and an emended description of the genus Sulfurimonas.</title>
        <authorList>
            <person name="Wang S."/>
            <person name="Jiang L."/>
            <person name="Shao Z."/>
        </authorList>
    </citation>
    <scope>NUCLEOTIDE SEQUENCE [LARGE SCALE GENOMIC DNA]</scope>
    <source>
        <strain evidence="4">1-1N</strain>
    </source>
</reference>
<evidence type="ECO:0000313" key="4">
    <source>
        <dbReference type="Proteomes" id="UP000326061"/>
    </source>
</evidence>
<dbReference type="EMBL" id="CP041166">
    <property type="protein sequence ID" value="QFR42925.1"/>
    <property type="molecule type" value="Genomic_DNA"/>
</dbReference>
<feature type="coiled-coil region" evidence="1">
    <location>
        <begin position="154"/>
        <end position="195"/>
    </location>
</feature>
<dbReference type="PROSITE" id="PS51257">
    <property type="entry name" value="PROKAR_LIPOPROTEIN"/>
    <property type="match status" value="1"/>
</dbReference>
<dbReference type="AlphaFoldDB" id="A0AAJ4DMD9"/>
<proteinExistence type="predicted"/>
<evidence type="ECO:0000256" key="2">
    <source>
        <dbReference type="SAM" id="SignalP"/>
    </source>
</evidence>
<keyword evidence="4" id="KW-1185">Reference proteome</keyword>
<dbReference type="RefSeq" id="WP_152298988.1">
    <property type="nucleotide sequence ID" value="NZ_CP041166.1"/>
</dbReference>
<dbReference type="KEGG" id="suln:FJR47_02985"/>
<keyword evidence="2" id="KW-0732">Signal</keyword>
<evidence type="ECO:0000256" key="1">
    <source>
        <dbReference type="SAM" id="Coils"/>
    </source>
</evidence>
<feature type="chain" id="PRO_5042501015" description="Lipoprotein" evidence="2">
    <location>
        <begin position="29"/>
        <end position="475"/>
    </location>
</feature>
<protein>
    <recommendedName>
        <fullName evidence="5">Lipoprotein</fullName>
    </recommendedName>
</protein>
<evidence type="ECO:0008006" key="5">
    <source>
        <dbReference type="Google" id="ProtNLM"/>
    </source>
</evidence>
<keyword evidence="1" id="KW-0175">Coiled coil</keyword>
<gene>
    <name evidence="3" type="ORF">FJR47_02985</name>
</gene>